<name>A0A0M4QL61_9MICC</name>
<protein>
    <recommendedName>
        <fullName evidence="3">HPt domain-containing protein</fullName>
    </recommendedName>
</protein>
<dbReference type="GO" id="GO:0000160">
    <property type="term" value="P:phosphorelay signal transduction system"/>
    <property type="evidence" value="ECO:0007669"/>
    <property type="project" value="InterPro"/>
</dbReference>
<dbReference type="EMBL" id="CP012677">
    <property type="protein sequence ID" value="ALE91534.1"/>
    <property type="molecule type" value="Genomic_DNA"/>
</dbReference>
<evidence type="ECO:0000313" key="1">
    <source>
        <dbReference type="EMBL" id="ALE91534.1"/>
    </source>
</evidence>
<accession>A0A0M4QL61</accession>
<evidence type="ECO:0008006" key="3">
    <source>
        <dbReference type="Google" id="ProtNLM"/>
    </source>
</evidence>
<dbReference type="Proteomes" id="UP000062833">
    <property type="component" value="Chromosome"/>
</dbReference>
<gene>
    <name evidence="1" type="ORF">AOC05_02890</name>
</gene>
<sequence>MTVTMLPLVCTATLHSLEESLDGEQALCRSFVCRYVDMWPQRFNRICDAVTTGQKDDAMDAALSLRSSSMMVGAARLGELATDLIRSLEGGCPGAAAKTLPALQLCGNQTAYHLKTSYVNAA</sequence>
<dbReference type="KEGG" id="aaq:AOC05_02890"/>
<evidence type="ECO:0000313" key="2">
    <source>
        <dbReference type="Proteomes" id="UP000062833"/>
    </source>
</evidence>
<dbReference type="SUPFAM" id="SSF47226">
    <property type="entry name" value="Histidine-containing phosphotransfer domain, HPT domain"/>
    <property type="match status" value="1"/>
</dbReference>
<dbReference type="AlphaFoldDB" id="A0A0M4QL61"/>
<organism evidence="1 2">
    <name type="scientific">Arthrobacter alpinus</name>
    <dbReference type="NCBI Taxonomy" id="656366"/>
    <lineage>
        <taxon>Bacteria</taxon>
        <taxon>Bacillati</taxon>
        <taxon>Actinomycetota</taxon>
        <taxon>Actinomycetes</taxon>
        <taxon>Micrococcales</taxon>
        <taxon>Micrococcaceae</taxon>
        <taxon>Arthrobacter</taxon>
    </lineage>
</organism>
<dbReference type="InterPro" id="IPR036641">
    <property type="entry name" value="HPT_dom_sf"/>
</dbReference>
<keyword evidence="2" id="KW-1185">Reference proteome</keyword>
<dbReference type="PATRIC" id="fig|656366.3.peg.639"/>
<reference evidence="2" key="1">
    <citation type="submission" date="2015-09" db="EMBL/GenBank/DDBJ databases">
        <title>Complete genome of Arthrobacter alpinus strain R3.8.</title>
        <authorList>
            <person name="See-Too W.S."/>
            <person name="Chan K.G."/>
        </authorList>
    </citation>
    <scope>NUCLEOTIDE SEQUENCE [LARGE SCALE GENOMIC DNA]</scope>
    <source>
        <strain evidence="2">R3.8</strain>
    </source>
</reference>
<proteinExistence type="predicted"/>
<dbReference type="RefSeq" id="WP_062005541.1">
    <property type="nucleotide sequence ID" value="NZ_CP012677.1"/>
</dbReference>
<dbReference type="OrthoDB" id="4945046at2"/>
<dbReference type="Gene3D" id="1.20.120.160">
    <property type="entry name" value="HPT domain"/>
    <property type="match status" value="1"/>
</dbReference>